<dbReference type="GO" id="GO:0008641">
    <property type="term" value="F:ubiquitin-like modifier activating enzyme activity"/>
    <property type="evidence" value="ECO:0007669"/>
    <property type="project" value="InterPro"/>
</dbReference>
<dbReference type="AlphaFoldDB" id="A0A069RHE4"/>
<dbReference type="InterPro" id="IPR045886">
    <property type="entry name" value="ThiF/MoeB/HesA"/>
</dbReference>
<keyword evidence="1" id="KW-0812">Transmembrane</keyword>
<feature type="domain" description="THIF-type NAD/FAD binding fold" evidence="2">
    <location>
        <begin position="5"/>
        <end position="223"/>
    </location>
</feature>
<evidence type="ECO:0000256" key="1">
    <source>
        <dbReference type="SAM" id="Phobius"/>
    </source>
</evidence>
<dbReference type="EC" id="2.7.7.-" evidence="3"/>
<dbReference type="EMBL" id="JJMM01000002">
    <property type="protein sequence ID" value="KDR96464.1"/>
    <property type="molecule type" value="Genomic_DNA"/>
</dbReference>
<keyword evidence="1" id="KW-1133">Transmembrane helix</keyword>
<keyword evidence="3" id="KW-0808">Transferase</keyword>
<dbReference type="PANTHER" id="PTHR43267">
    <property type="entry name" value="TRNA THREONYLCARBAMOYLADENOSINE DEHYDRATASE"/>
    <property type="match status" value="1"/>
</dbReference>
<evidence type="ECO:0000259" key="2">
    <source>
        <dbReference type="Pfam" id="PF00899"/>
    </source>
</evidence>
<dbReference type="CDD" id="cd00757">
    <property type="entry name" value="ThiF_MoeB_HesA_family"/>
    <property type="match status" value="1"/>
</dbReference>
<dbReference type="InterPro" id="IPR035985">
    <property type="entry name" value="Ubiquitin-activating_enz"/>
</dbReference>
<dbReference type="Proteomes" id="UP000027946">
    <property type="component" value="Unassembled WGS sequence"/>
</dbReference>
<keyword evidence="1" id="KW-0472">Membrane</keyword>
<dbReference type="PANTHER" id="PTHR43267:SF1">
    <property type="entry name" value="TRNA THREONYLCARBAMOYLADENOSINE DEHYDRATASE"/>
    <property type="match status" value="1"/>
</dbReference>
<sequence>MDRRYERNMNMLSIDENQRLKSFNVCVVGCGGLGGYVIEMLSRLGIGRITAVDGDVFDETNLNRQLLSDESSIGISKATKAKERVEKINSNVIVNPISSMLRGENARSIISGHDIAIDALDSIEARLELQRACSDENIPLVHGAIAGWYGQVSTIMPGDSTLDFIYGQNRRNGLEKTLGNPSFTPANVASYQVCEALKVLLSRGEVLRGKILFIDMLTNEHDIVELG</sequence>
<feature type="transmembrane region" description="Helical" evidence="1">
    <location>
        <begin position="20"/>
        <end position="38"/>
    </location>
</feature>
<proteinExistence type="predicted"/>
<dbReference type="Pfam" id="PF00899">
    <property type="entry name" value="ThiF"/>
    <property type="match status" value="1"/>
</dbReference>
<keyword evidence="3" id="KW-0548">Nucleotidyltransferase</keyword>
<keyword evidence="4" id="KW-1185">Reference proteome</keyword>
<gene>
    <name evidence="3" type="primary">moeB</name>
    <name evidence="3" type="ORF">CLIT_2c00700</name>
</gene>
<evidence type="ECO:0000313" key="4">
    <source>
        <dbReference type="Proteomes" id="UP000027946"/>
    </source>
</evidence>
<comment type="caution">
    <text evidence="3">The sequence shown here is derived from an EMBL/GenBank/DDBJ whole genome shotgun (WGS) entry which is preliminary data.</text>
</comment>
<dbReference type="Gene3D" id="3.40.50.720">
    <property type="entry name" value="NAD(P)-binding Rossmann-like Domain"/>
    <property type="match status" value="1"/>
</dbReference>
<name>A0A069RHE4_PEPLI</name>
<dbReference type="RefSeq" id="WP_330391175.1">
    <property type="nucleotide sequence ID" value="NZ_FSRH01000001.1"/>
</dbReference>
<dbReference type="SUPFAM" id="SSF69572">
    <property type="entry name" value="Activating enzymes of the ubiquitin-like proteins"/>
    <property type="match status" value="1"/>
</dbReference>
<protein>
    <submittedName>
        <fullName evidence="3">Putative adenylyltransferase MoeB</fullName>
        <ecNumber evidence="3">2.7.7.-</ecNumber>
    </submittedName>
</protein>
<dbReference type="InterPro" id="IPR000594">
    <property type="entry name" value="ThiF_NAD_FAD-bd"/>
</dbReference>
<dbReference type="GO" id="GO:0016779">
    <property type="term" value="F:nucleotidyltransferase activity"/>
    <property type="evidence" value="ECO:0007669"/>
    <property type="project" value="UniProtKB-KW"/>
</dbReference>
<organism evidence="3 4">
    <name type="scientific">Peptoclostridium litorale DSM 5388</name>
    <dbReference type="NCBI Taxonomy" id="1121324"/>
    <lineage>
        <taxon>Bacteria</taxon>
        <taxon>Bacillati</taxon>
        <taxon>Bacillota</taxon>
        <taxon>Clostridia</taxon>
        <taxon>Peptostreptococcales</taxon>
        <taxon>Peptoclostridiaceae</taxon>
        <taxon>Peptoclostridium</taxon>
    </lineage>
</organism>
<reference evidence="3 4" key="1">
    <citation type="submission" date="2014-03" db="EMBL/GenBank/DDBJ databases">
        <title>Genome sequence of Clostridium litorale W6, DSM 5388.</title>
        <authorList>
            <person name="Poehlein A."/>
            <person name="Jagirdar A."/>
            <person name="Khonsari B."/>
            <person name="Chibani C.M."/>
            <person name="Gutierrez Gutierrez D.A."/>
            <person name="Davydova E."/>
            <person name="Alghaithi H.S."/>
            <person name="Nair K.P."/>
            <person name="Dhamotharan K."/>
            <person name="Chandran L."/>
            <person name="G W."/>
            <person name="Daniel R."/>
        </authorList>
    </citation>
    <scope>NUCLEOTIDE SEQUENCE [LARGE SCALE GENOMIC DNA]</scope>
    <source>
        <strain evidence="3 4">W6</strain>
    </source>
</reference>
<dbReference type="STRING" id="1121324.CLIT_2c00700"/>
<evidence type="ECO:0000313" key="3">
    <source>
        <dbReference type="EMBL" id="KDR96464.1"/>
    </source>
</evidence>
<dbReference type="GO" id="GO:0061504">
    <property type="term" value="P:cyclic threonylcarbamoyladenosine biosynthetic process"/>
    <property type="evidence" value="ECO:0007669"/>
    <property type="project" value="TreeGrafter"/>
</dbReference>
<accession>A0A069RHE4</accession>
<dbReference type="GO" id="GO:0061503">
    <property type="term" value="F:tRNA threonylcarbamoyladenosine dehydratase"/>
    <property type="evidence" value="ECO:0007669"/>
    <property type="project" value="TreeGrafter"/>
</dbReference>
<dbReference type="eggNOG" id="COG0476">
    <property type="taxonomic scope" value="Bacteria"/>
</dbReference>